<reference evidence="2" key="1">
    <citation type="submission" date="2022-07" db="EMBL/GenBank/DDBJ databases">
        <authorList>
            <person name="Macas J."/>
            <person name="Novak P."/>
            <person name="Neumann P."/>
        </authorList>
    </citation>
    <scope>NUCLEOTIDE SEQUENCE</scope>
</reference>
<proteinExistence type="predicted"/>
<dbReference type="Proteomes" id="UP001152523">
    <property type="component" value="Unassembled WGS sequence"/>
</dbReference>
<dbReference type="AlphaFoldDB" id="A0AAV0CL59"/>
<organism evidence="2 3">
    <name type="scientific">Cuscuta epithymum</name>
    <dbReference type="NCBI Taxonomy" id="186058"/>
    <lineage>
        <taxon>Eukaryota</taxon>
        <taxon>Viridiplantae</taxon>
        <taxon>Streptophyta</taxon>
        <taxon>Embryophyta</taxon>
        <taxon>Tracheophyta</taxon>
        <taxon>Spermatophyta</taxon>
        <taxon>Magnoliopsida</taxon>
        <taxon>eudicotyledons</taxon>
        <taxon>Gunneridae</taxon>
        <taxon>Pentapetalae</taxon>
        <taxon>asterids</taxon>
        <taxon>lamiids</taxon>
        <taxon>Solanales</taxon>
        <taxon>Convolvulaceae</taxon>
        <taxon>Cuscuteae</taxon>
        <taxon>Cuscuta</taxon>
        <taxon>Cuscuta subgen. Cuscuta</taxon>
    </lineage>
</organism>
<evidence type="ECO:0000256" key="1">
    <source>
        <dbReference type="SAM" id="Phobius"/>
    </source>
</evidence>
<dbReference type="EMBL" id="CAMAPF010000034">
    <property type="protein sequence ID" value="CAH9079987.1"/>
    <property type="molecule type" value="Genomic_DNA"/>
</dbReference>
<keyword evidence="1" id="KW-0472">Membrane</keyword>
<keyword evidence="3" id="KW-1185">Reference proteome</keyword>
<sequence length="155" mass="17380">MGDEVRLTWTVKEAGLRVNHRQLKPDDWLPEVSRHSNRSFDHLNANFGVVLNLGFFVTFFFDDVNRGVPWIVFLLVAGCVPSTGTPKAWSRSPLNFRRMAPPAPIPFLKAASVTAVCFQSSVGCWCSGWVWLCLGEEQLLYKSMGVNKLPGYCCV</sequence>
<evidence type="ECO:0000313" key="3">
    <source>
        <dbReference type="Proteomes" id="UP001152523"/>
    </source>
</evidence>
<name>A0AAV0CL59_9ASTE</name>
<gene>
    <name evidence="2" type="ORF">CEPIT_LOCUS7128</name>
</gene>
<keyword evidence="1" id="KW-0812">Transmembrane</keyword>
<accession>A0AAV0CL59</accession>
<feature type="transmembrane region" description="Helical" evidence="1">
    <location>
        <begin position="67"/>
        <end position="89"/>
    </location>
</feature>
<protein>
    <submittedName>
        <fullName evidence="2">Uncharacterized protein</fullName>
    </submittedName>
</protein>
<comment type="caution">
    <text evidence="2">The sequence shown here is derived from an EMBL/GenBank/DDBJ whole genome shotgun (WGS) entry which is preliminary data.</text>
</comment>
<keyword evidence="1" id="KW-1133">Transmembrane helix</keyword>
<evidence type="ECO:0000313" key="2">
    <source>
        <dbReference type="EMBL" id="CAH9079987.1"/>
    </source>
</evidence>
<feature type="transmembrane region" description="Helical" evidence="1">
    <location>
        <begin position="43"/>
        <end position="61"/>
    </location>
</feature>